<keyword evidence="2" id="KW-1185">Reference proteome</keyword>
<name>A0ABS6HDE3_9PROT</name>
<dbReference type="Pfam" id="PF09485">
    <property type="entry name" value="CRISPR_Cse2"/>
    <property type="match status" value="1"/>
</dbReference>
<evidence type="ECO:0000313" key="1">
    <source>
        <dbReference type="EMBL" id="MBU8546678.1"/>
    </source>
</evidence>
<proteinExistence type="predicted"/>
<dbReference type="EMBL" id="JAERQM010000009">
    <property type="protein sequence ID" value="MBU8546678.1"/>
    <property type="molecule type" value="Genomic_DNA"/>
</dbReference>
<comment type="caution">
    <text evidence="1">The sequence shown here is derived from an EMBL/GenBank/DDBJ whole genome shotgun (WGS) entry which is preliminary data.</text>
</comment>
<dbReference type="CDD" id="cd09731">
    <property type="entry name" value="Cse2_I-E"/>
    <property type="match status" value="1"/>
</dbReference>
<reference evidence="1 2" key="1">
    <citation type="submission" date="2021-01" db="EMBL/GenBank/DDBJ databases">
        <title>Roseomonas sp. nov, a bacterium isolated from an oil production mixture in Yumen Oilfield.</title>
        <authorList>
            <person name="Wu D."/>
        </authorList>
    </citation>
    <scope>NUCLEOTIDE SEQUENCE [LARGE SCALE GENOMIC DNA]</scope>
    <source>
        <strain evidence="1 2">ROY-5-3</strain>
    </source>
</reference>
<evidence type="ECO:0000313" key="2">
    <source>
        <dbReference type="Proteomes" id="UP000689967"/>
    </source>
</evidence>
<gene>
    <name evidence="1" type="primary">casB</name>
    <name evidence="1" type="ORF">JJQ90_23360</name>
</gene>
<organism evidence="1 2">
    <name type="scientific">Falsiroseomonas oleicola</name>
    <dbReference type="NCBI Taxonomy" id="2801474"/>
    <lineage>
        <taxon>Bacteria</taxon>
        <taxon>Pseudomonadati</taxon>
        <taxon>Pseudomonadota</taxon>
        <taxon>Alphaproteobacteria</taxon>
        <taxon>Acetobacterales</taxon>
        <taxon>Roseomonadaceae</taxon>
        <taxon>Falsiroseomonas</taxon>
    </lineage>
</organism>
<dbReference type="Proteomes" id="UP000689967">
    <property type="component" value="Unassembled WGS sequence"/>
</dbReference>
<dbReference type="InterPro" id="IPR013382">
    <property type="entry name" value="CRISPR-assoc_prot_Cse2"/>
</dbReference>
<dbReference type="NCBIfam" id="TIGR02548">
    <property type="entry name" value="casB_cse2"/>
    <property type="match status" value="1"/>
</dbReference>
<protein>
    <submittedName>
        <fullName evidence="1">Type I-E CRISPR-associated protein Cse2/CasB</fullName>
    </submittedName>
</protein>
<dbReference type="RefSeq" id="WP_216878705.1">
    <property type="nucleotide sequence ID" value="NZ_JAERQM010000009.1"/>
</dbReference>
<accession>A0ABS6HDE3</accession>
<sequence length="180" mass="20048">MIQNRQGAAIWWRRMTPDPARDHRGDRAALAQLRRCPSVAAAMQQPATIQLFQLCQATEAYDLPAISLAAAVLAHVREDVSGRVAGMLGPESSDRPETALLKPLRFRRLLEASDVEECLPAFRRLVALMSGKANVGDLAAALFDWPDRYRGDERKRRWVFDYWKANPQGAAAQPAEEPVA</sequence>